<gene>
    <name evidence="2" type="ORF">Dsi01nite_104520</name>
</gene>
<keyword evidence="3" id="KW-1185">Reference proteome</keyword>
<comment type="caution">
    <text evidence="2">The sequence shown here is derived from an EMBL/GenBank/DDBJ whole genome shotgun (WGS) entry which is preliminary data.</text>
</comment>
<feature type="compositionally biased region" description="Basic and acidic residues" evidence="1">
    <location>
        <begin position="1"/>
        <end position="14"/>
    </location>
</feature>
<organism evidence="2 3">
    <name type="scientific">Dactylosporangium siamense</name>
    <dbReference type="NCBI Taxonomy" id="685454"/>
    <lineage>
        <taxon>Bacteria</taxon>
        <taxon>Bacillati</taxon>
        <taxon>Actinomycetota</taxon>
        <taxon>Actinomycetes</taxon>
        <taxon>Micromonosporales</taxon>
        <taxon>Micromonosporaceae</taxon>
        <taxon>Dactylosporangium</taxon>
    </lineage>
</organism>
<dbReference type="AlphaFoldDB" id="A0A919PXW2"/>
<proteinExistence type="predicted"/>
<sequence>MLGAAHEVDDDRSSQKPGTVNGKIEMCNNFNGVLIGRAVRPESSPEAIEAAVI</sequence>
<evidence type="ECO:0000313" key="3">
    <source>
        <dbReference type="Proteomes" id="UP000660611"/>
    </source>
</evidence>
<protein>
    <submittedName>
        <fullName evidence="2">Uncharacterized protein</fullName>
    </submittedName>
</protein>
<evidence type="ECO:0000313" key="2">
    <source>
        <dbReference type="EMBL" id="GIG52411.1"/>
    </source>
</evidence>
<reference evidence="2" key="1">
    <citation type="submission" date="2021-01" db="EMBL/GenBank/DDBJ databases">
        <title>Whole genome shotgun sequence of Dactylosporangium siamense NBRC 106093.</title>
        <authorList>
            <person name="Komaki H."/>
            <person name="Tamura T."/>
        </authorList>
    </citation>
    <scope>NUCLEOTIDE SEQUENCE</scope>
    <source>
        <strain evidence="2">NBRC 106093</strain>
    </source>
</reference>
<accession>A0A919PXW2</accession>
<name>A0A919PXW2_9ACTN</name>
<dbReference type="EMBL" id="BONQ01000178">
    <property type="protein sequence ID" value="GIG52411.1"/>
    <property type="molecule type" value="Genomic_DNA"/>
</dbReference>
<dbReference type="Proteomes" id="UP000660611">
    <property type="component" value="Unassembled WGS sequence"/>
</dbReference>
<evidence type="ECO:0000256" key="1">
    <source>
        <dbReference type="SAM" id="MobiDB-lite"/>
    </source>
</evidence>
<feature type="region of interest" description="Disordered" evidence="1">
    <location>
        <begin position="1"/>
        <end position="22"/>
    </location>
</feature>